<dbReference type="RefSeq" id="XP_001798557.1">
    <property type="nucleotide sequence ID" value="XM_001798505.1"/>
</dbReference>
<name>Q0UJ29_PHANO</name>
<sequence>MRLHMSLRLLLGTAALPLCYRRLSEQSVNHEAKRTWAPIA</sequence>
<gene>
    <name evidence="2" type="ORF">SNOG_08235</name>
</gene>
<dbReference type="GeneID" id="5975455"/>
<organism evidence="2 3">
    <name type="scientific">Phaeosphaeria nodorum (strain SN15 / ATCC MYA-4574 / FGSC 10173)</name>
    <name type="common">Glume blotch fungus</name>
    <name type="synonym">Parastagonospora nodorum</name>
    <dbReference type="NCBI Taxonomy" id="321614"/>
    <lineage>
        <taxon>Eukaryota</taxon>
        <taxon>Fungi</taxon>
        <taxon>Dikarya</taxon>
        <taxon>Ascomycota</taxon>
        <taxon>Pezizomycotina</taxon>
        <taxon>Dothideomycetes</taxon>
        <taxon>Pleosporomycetidae</taxon>
        <taxon>Pleosporales</taxon>
        <taxon>Pleosporineae</taxon>
        <taxon>Phaeosphaeriaceae</taxon>
        <taxon>Parastagonospora</taxon>
    </lineage>
</organism>
<accession>Q0UJ29</accession>
<reference evidence="3" key="1">
    <citation type="journal article" date="2007" name="Plant Cell">
        <title>Dothideomycete-plant interactions illuminated by genome sequencing and EST analysis of the wheat pathogen Stagonospora nodorum.</title>
        <authorList>
            <person name="Hane J.K."/>
            <person name="Lowe R.G."/>
            <person name="Solomon P.S."/>
            <person name="Tan K.C."/>
            <person name="Schoch C.L."/>
            <person name="Spatafora J.W."/>
            <person name="Crous P.W."/>
            <person name="Kodira C."/>
            <person name="Birren B.W."/>
            <person name="Galagan J.E."/>
            <person name="Torriani S.F."/>
            <person name="McDonald B.A."/>
            <person name="Oliver R.P."/>
        </authorList>
    </citation>
    <scope>NUCLEOTIDE SEQUENCE [LARGE SCALE GENOMIC DNA]</scope>
    <source>
        <strain evidence="3">SN15 / ATCC MYA-4574 / FGSC 10173</strain>
    </source>
</reference>
<dbReference type="InParanoid" id="Q0UJ29"/>
<evidence type="ECO:0000256" key="1">
    <source>
        <dbReference type="SAM" id="SignalP"/>
    </source>
</evidence>
<proteinExistence type="predicted"/>
<dbReference type="AlphaFoldDB" id="Q0UJ29"/>
<protein>
    <submittedName>
        <fullName evidence="2">Uncharacterized protein</fullName>
    </submittedName>
</protein>
<dbReference type="Proteomes" id="UP000001055">
    <property type="component" value="Unassembled WGS sequence"/>
</dbReference>
<evidence type="ECO:0000313" key="3">
    <source>
        <dbReference type="Proteomes" id="UP000001055"/>
    </source>
</evidence>
<dbReference type="EMBL" id="CH445336">
    <property type="protein sequence ID" value="EAT84511.1"/>
    <property type="molecule type" value="Genomic_DNA"/>
</dbReference>
<feature type="chain" id="PRO_5012971979" evidence="1">
    <location>
        <begin position="16"/>
        <end position="40"/>
    </location>
</feature>
<evidence type="ECO:0000313" key="2">
    <source>
        <dbReference type="EMBL" id="EAT84511.1"/>
    </source>
</evidence>
<feature type="signal peptide" evidence="1">
    <location>
        <begin position="1"/>
        <end position="15"/>
    </location>
</feature>
<keyword evidence="1" id="KW-0732">Signal</keyword>
<dbReference type="KEGG" id="pno:SNOG_08235"/>